<dbReference type="GeneID" id="266977"/>
<dbReference type="DisGeNET" id="266977"/>
<proteinExistence type="evidence at transcript level"/>
<dbReference type="ChiTaRS" id="ADGRF1">
    <property type="organism name" value="human"/>
</dbReference>
<gene>
    <name evidence="2" type="primary">GPR110</name>
</gene>
<accession>Q3SXM8</accession>
<dbReference type="DNASU" id="266977"/>
<dbReference type="BioGRID-ORCS" id="266977">
    <property type="hits" value="10 hits in 1147 CRISPR screens"/>
</dbReference>
<dbReference type="RefSeq" id="NP_079324.2">
    <property type="nucleotide sequence ID" value="NM_025048.3"/>
</dbReference>
<sequence>MKVGVLWLISFFTFTDGHGGFLGAQSKNISCCFR</sequence>
<dbReference type="EMBL" id="BC104214">
    <property type="protein sequence ID" value="AAI04215.1"/>
    <property type="molecule type" value="mRNA"/>
</dbReference>
<evidence type="ECO:0000313" key="2">
    <source>
        <dbReference type="EMBL" id="AAI04215.1"/>
    </source>
</evidence>
<feature type="chain" id="PRO_5004229225" evidence="1">
    <location>
        <begin position="18"/>
        <end position="34"/>
    </location>
</feature>
<evidence type="ECO:0000256" key="1">
    <source>
        <dbReference type="SAM" id="SignalP"/>
    </source>
</evidence>
<reference evidence="2" key="1">
    <citation type="journal article" date="2004" name="Genome Res.">
        <title>The status, quality, and expansion of the NIH full-length cDNA project: the Mammalian Gene Collection (MGC).</title>
        <authorList>
            <consortium name="The MGC Project Team"/>
            <person name="Gerhard D.S."/>
            <person name="Wagner L."/>
            <person name="Feingold E.A."/>
            <person name="Shenmen C.M."/>
            <person name="Grouse L.H."/>
            <person name="Schuler G."/>
            <person name="Klein S.L."/>
            <person name="Old S."/>
            <person name="Rasooly R."/>
            <person name="Good P."/>
            <person name="Guyer M."/>
            <person name="Peck A.M."/>
            <person name="Derge J.G."/>
            <person name="Lipman D."/>
            <person name="Collins F.S."/>
            <person name="Jang W."/>
            <person name="Sherry S."/>
            <person name="Feolo M."/>
            <person name="Misquitta L."/>
            <person name="Lee E."/>
            <person name="Rotmistrovsky K."/>
            <person name="Greenhut S.F."/>
            <person name="Schaefer C.F."/>
            <person name="Buetow K."/>
            <person name="Bonner T.I."/>
            <person name="Haussler D."/>
            <person name="Kent J."/>
            <person name="Kiekhaus M."/>
            <person name="Furey T."/>
            <person name="Brent M."/>
            <person name="Prange C."/>
            <person name="Schreiber K."/>
            <person name="Shapiro N."/>
            <person name="Bhat N.K."/>
            <person name="Hopkins R.F."/>
            <person name="Hsie F."/>
            <person name="Driscoll T."/>
            <person name="Soares M.B."/>
            <person name="Casavant T.L."/>
            <person name="Scheetz T.E."/>
            <person name="Brown-stein M.J."/>
            <person name="Usdin T.B."/>
            <person name="Toshiyuki S."/>
            <person name="Carninci P."/>
            <person name="Piao Y."/>
            <person name="Dudekula D.B."/>
            <person name="Ko M.S."/>
            <person name="Kawakami K."/>
            <person name="Suzuki Y."/>
            <person name="Sugano S."/>
            <person name="Gruber C.E."/>
            <person name="Smith M.R."/>
            <person name="Simmons B."/>
            <person name="Moore T."/>
            <person name="Waterman R."/>
            <person name="Johnson S.L."/>
            <person name="Ruan Y."/>
            <person name="Wei C.L."/>
            <person name="Mathavan S."/>
            <person name="Gunaratne P.H."/>
            <person name="Wu J."/>
            <person name="Garcia A.M."/>
            <person name="Hulyk S.W."/>
            <person name="Fuh E."/>
            <person name="Yuan Y."/>
            <person name="Sneed A."/>
            <person name="Kowis C."/>
            <person name="Hodgson A."/>
            <person name="Muzny D.M."/>
            <person name="McPherson J."/>
            <person name="Gibbs R.A."/>
            <person name="Fahey J."/>
            <person name="Helton E."/>
            <person name="Ketteman M."/>
            <person name="Madan A."/>
            <person name="Rodrigues S."/>
            <person name="Sanchez A."/>
            <person name="Whiting M."/>
            <person name="Madari A."/>
            <person name="Young A.C."/>
            <person name="Wetherby K.D."/>
            <person name="Granite S.J."/>
            <person name="Kwong P.N."/>
            <person name="Brinkley C.P."/>
            <person name="Pearson R.L."/>
            <person name="Bouffard G.G."/>
            <person name="Blakesly R.W."/>
            <person name="Green E.D."/>
            <person name="Dickson M.C."/>
            <person name="Rodriguez A.C."/>
            <person name="Grimwood J."/>
            <person name="Schmutz J."/>
            <person name="Myers R.M."/>
            <person name="Butterfield Y.S."/>
            <person name="Griffith M."/>
            <person name="Griffith O.L."/>
            <person name="Krzywinski M.I."/>
            <person name="Liao N."/>
            <person name="Morin R."/>
            <person name="Morrin R."/>
            <person name="Palmquist D."/>
            <person name="Petrescu A.S."/>
            <person name="Skalska U."/>
            <person name="Smailus D.E."/>
            <person name="Stott J.M."/>
            <person name="Schnerch A."/>
            <person name="Schein J.E."/>
            <person name="Jones S.J."/>
            <person name="Holt R.A."/>
            <person name="Baross A."/>
            <person name="Marra M.A."/>
            <person name="Clifton S."/>
            <person name="Makowski K.A."/>
            <person name="Bosak S."/>
            <person name="Malek J."/>
        </authorList>
    </citation>
    <scope>NUCLEOTIDE SEQUENCE [LARGE SCALE MRNA]</scope>
</reference>
<name>Q3SXM8_HUMAN</name>
<feature type="signal peptide" evidence="1">
    <location>
        <begin position="1"/>
        <end position="17"/>
    </location>
</feature>
<dbReference type="OrthoDB" id="10040049at2759"/>
<dbReference type="CTD" id="266977"/>
<organism evidence="2">
    <name type="scientific">Homo sapiens</name>
    <name type="common">Human</name>
    <dbReference type="NCBI Taxonomy" id="9606"/>
    <lineage>
        <taxon>Eukaryota</taxon>
        <taxon>Metazoa</taxon>
        <taxon>Chordata</taxon>
        <taxon>Craniata</taxon>
        <taxon>Vertebrata</taxon>
        <taxon>Euteleostomi</taxon>
        <taxon>Mammalia</taxon>
        <taxon>Eutheria</taxon>
        <taxon>Euarchontoglires</taxon>
        <taxon>Primates</taxon>
        <taxon>Haplorrhini</taxon>
        <taxon>Catarrhini</taxon>
        <taxon>Hominidae</taxon>
        <taxon>Homo</taxon>
    </lineage>
</organism>
<dbReference type="AlphaFoldDB" id="Q3SXM8"/>
<keyword evidence="1" id="KW-0732">Signal</keyword>
<protein>
    <submittedName>
        <fullName evidence="2">GPR110 protein</fullName>
    </submittedName>
</protein>